<evidence type="ECO:0000259" key="6">
    <source>
        <dbReference type="Pfam" id="PF00696"/>
    </source>
</evidence>
<dbReference type="PANTHER" id="PTHR30409:SF1">
    <property type="entry name" value="CARBAMATE KINASE-RELATED"/>
    <property type="match status" value="1"/>
</dbReference>
<dbReference type="GO" id="GO:0008804">
    <property type="term" value="F:carbamate kinase activity"/>
    <property type="evidence" value="ECO:0007669"/>
    <property type="project" value="UniProtKB-UniRule"/>
</dbReference>
<organism evidence="7 8">
    <name type="scientific">Candidatus Tagabacteria bacterium RIFCSPLOWO2_01_FULL_42_9</name>
    <dbReference type="NCBI Taxonomy" id="1802296"/>
    <lineage>
        <taxon>Bacteria</taxon>
        <taxon>Candidatus Tagaibacteriota</taxon>
    </lineage>
</organism>
<dbReference type="SUPFAM" id="SSF53633">
    <property type="entry name" value="Carbamate kinase-like"/>
    <property type="match status" value="1"/>
</dbReference>
<dbReference type="InterPro" id="IPR003964">
    <property type="entry name" value="Carb_kinase"/>
</dbReference>
<dbReference type="EMBL" id="MHRA01000040">
    <property type="protein sequence ID" value="OHA14908.1"/>
    <property type="molecule type" value="Genomic_DNA"/>
</dbReference>
<evidence type="ECO:0000256" key="2">
    <source>
        <dbReference type="ARBA" id="ARBA00022679"/>
    </source>
</evidence>
<sequence>MRKNKGENPAKKTIVLALGGNALIKKGQKGTISEQFDNTIRSMQKIIPLIKSGHKIIITHGNGPTIGHMMIRVEAGLKEAPYVPLGICVADSQGGLGYMIELCLHNVLFRKKIKRKIITLITPVLVSKDDKSFQNPTKPIGPFYSKKEAEKMKKIHDDWIIKEDKTRGYRRVVPSPLPLEIVNKNIIKNLVDKDYIIIAAGGGGIPVIYRKDKTLKGVPAVIDKDRTAAILARDVKADLLMILTAEDKVYLNYKKKNQKPLNVLTLEEAKKYLEKGHFPDGSMGPKIEAAITFLENGGEKVIICDLEKANEAFKGKTGTRIIKNKK</sequence>
<dbReference type="FunFam" id="3.40.1160.10:FF:000007">
    <property type="entry name" value="Carbamate kinase"/>
    <property type="match status" value="1"/>
</dbReference>
<dbReference type="InterPro" id="IPR001048">
    <property type="entry name" value="Asp/Glu/Uridylate_kinase"/>
</dbReference>
<dbReference type="PANTHER" id="PTHR30409">
    <property type="entry name" value="CARBAMATE KINASE"/>
    <property type="match status" value="1"/>
</dbReference>
<feature type="domain" description="Aspartate/glutamate/uridylate kinase" evidence="6">
    <location>
        <begin position="12"/>
        <end position="305"/>
    </location>
</feature>
<protein>
    <recommendedName>
        <fullName evidence="4 5">Carbamate kinase</fullName>
    </recommendedName>
</protein>
<dbReference type="GO" id="GO:0005829">
    <property type="term" value="C:cytosol"/>
    <property type="evidence" value="ECO:0007669"/>
    <property type="project" value="TreeGrafter"/>
</dbReference>
<evidence type="ECO:0000256" key="3">
    <source>
        <dbReference type="ARBA" id="ARBA00022777"/>
    </source>
</evidence>
<evidence type="ECO:0000313" key="8">
    <source>
        <dbReference type="Proteomes" id="UP000178116"/>
    </source>
</evidence>
<evidence type="ECO:0000313" key="7">
    <source>
        <dbReference type="EMBL" id="OHA14908.1"/>
    </source>
</evidence>
<dbReference type="GO" id="GO:0019546">
    <property type="term" value="P:L-arginine deiminase pathway"/>
    <property type="evidence" value="ECO:0007669"/>
    <property type="project" value="TreeGrafter"/>
</dbReference>
<reference evidence="7 8" key="1">
    <citation type="journal article" date="2016" name="Nat. Commun.">
        <title>Thousands of microbial genomes shed light on interconnected biogeochemical processes in an aquifer system.</title>
        <authorList>
            <person name="Anantharaman K."/>
            <person name="Brown C.T."/>
            <person name="Hug L.A."/>
            <person name="Sharon I."/>
            <person name="Castelle C.J."/>
            <person name="Probst A.J."/>
            <person name="Thomas B.C."/>
            <person name="Singh A."/>
            <person name="Wilkins M.J."/>
            <person name="Karaoz U."/>
            <person name="Brodie E.L."/>
            <person name="Williams K.H."/>
            <person name="Hubbard S.S."/>
            <person name="Banfield J.F."/>
        </authorList>
    </citation>
    <scope>NUCLEOTIDE SEQUENCE [LARGE SCALE GENOMIC DNA]</scope>
</reference>
<gene>
    <name evidence="7" type="ORF">A3A10_03085</name>
</gene>
<dbReference type="InterPro" id="IPR036393">
    <property type="entry name" value="AceGlu_kinase-like_sf"/>
</dbReference>
<dbReference type="NCBIfam" id="TIGR00746">
    <property type="entry name" value="arcC"/>
    <property type="match status" value="1"/>
</dbReference>
<dbReference type="Proteomes" id="UP000178116">
    <property type="component" value="Unassembled WGS sequence"/>
</dbReference>
<dbReference type="PIRSF" id="PIRSF000723">
    <property type="entry name" value="Carbamate_kin"/>
    <property type="match status" value="1"/>
</dbReference>
<dbReference type="CDD" id="cd04235">
    <property type="entry name" value="AAK_CK"/>
    <property type="match status" value="1"/>
</dbReference>
<comment type="similarity">
    <text evidence="1 5">Belongs to the carbamate kinase family.</text>
</comment>
<dbReference type="Pfam" id="PF00696">
    <property type="entry name" value="AA_kinase"/>
    <property type="match status" value="1"/>
</dbReference>
<evidence type="ECO:0000256" key="5">
    <source>
        <dbReference type="PIRNR" id="PIRNR000723"/>
    </source>
</evidence>
<evidence type="ECO:0000256" key="4">
    <source>
        <dbReference type="NCBIfam" id="TIGR00746"/>
    </source>
</evidence>
<proteinExistence type="inferred from homology"/>
<name>A0A1G2LTD2_9BACT</name>
<evidence type="ECO:0000256" key="1">
    <source>
        <dbReference type="ARBA" id="ARBA00011066"/>
    </source>
</evidence>
<dbReference type="NCBIfam" id="NF009007">
    <property type="entry name" value="PRK12352.1"/>
    <property type="match status" value="1"/>
</dbReference>
<dbReference type="AlphaFoldDB" id="A0A1G2LTD2"/>
<keyword evidence="3 5" id="KW-0418">Kinase</keyword>
<accession>A0A1G2LTD2</accession>
<comment type="caution">
    <text evidence="7">The sequence shown here is derived from an EMBL/GenBank/DDBJ whole genome shotgun (WGS) entry which is preliminary data.</text>
</comment>
<keyword evidence="2 5" id="KW-0808">Transferase</keyword>
<dbReference type="PRINTS" id="PR01469">
    <property type="entry name" value="CARBMTKINASE"/>
</dbReference>
<dbReference type="Gene3D" id="3.40.1160.10">
    <property type="entry name" value="Acetylglutamate kinase-like"/>
    <property type="match status" value="1"/>
</dbReference>